<protein>
    <recommendedName>
        <fullName evidence="4">Lysine-specific metallo-endopeptidase domain-containing protein</fullName>
    </recommendedName>
</protein>
<evidence type="ECO:0000256" key="1">
    <source>
        <dbReference type="SAM" id="SignalP"/>
    </source>
</evidence>
<gene>
    <name evidence="2" type="ORF">CSUB01_10440</name>
</gene>
<dbReference type="EMBL" id="JMSE01001555">
    <property type="protein sequence ID" value="KDN60039.1"/>
    <property type="molecule type" value="Genomic_DNA"/>
</dbReference>
<sequence length="342" mass="37761">MRPFQIALTTLVATCLAEEVEGPQWTIDKGCDTFKGQDGKVVQIRDNIKDAVLEGITLAQNAHSVMKDHAKDEWVQTMSKLVLGNKDFEARFDAAKGMLNYLTSTQINYALLTRRISTVTFQKVAAFRRSPSKFQPITAKGGLKRYVDETYRDHILTCFDTNFKAGSGVAATKMSSLNSNILNRAGFNQAKDAGLNPKAEDYTKETQFASSTDVCTWFISKAVNDGWRKVDEDSVKKVMSDDFRTGLGGAPPVDGLKTIGFTFLHEATHTNQGGLLVDVIIPASLKQRIPSCYNWRCVVAMAKELEIKAERNAGILPMLSQTIPMGALTFYNRFDCNAGSTT</sequence>
<evidence type="ECO:0000313" key="3">
    <source>
        <dbReference type="Proteomes" id="UP000027238"/>
    </source>
</evidence>
<dbReference type="Proteomes" id="UP000027238">
    <property type="component" value="Unassembled WGS sequence"/>
</dbReference>
<evidence type="ECO:0000313" key="2">
    <source>
        <dbReference type="EMBL" id="KDN60039.1"/>
    </source>
</evidence>
<feature type="chain" id="PRO_5001629479" description="Lysine-specific metallo-endopeptidase domain-containing protein" evidence="1">
    <location>
        <begin position="18"/>
        <end position="342"/>
    </location>
</feature>
<reference evidence="3" key="1">
    <citation type="journal article" date="2014" name="Genome Announc.">
        <title>Draft genome sequence of Colletotrichum sublineola, a destructive pathogen of cultivated sorghum.</title>
        <authorList>
            <person name="Baroncelli R."/>
            <person name="Sanz-Martin J.M."/>
            <person name="Rech G.E."/>
            <person name="Sukno S.A."/>
            <person name="Thon M.R."/>
        </authorList>
    </citation>
    <scope>NUCLEOTIDE SEQUENCE [LARGE SCALE GENOMIC DNA]</scope>
    <source>
        <strain evidence="3">TX430BB</strain>
    </source>
</reference>
<feature type="signal peptide" evidence="1">
    <location>
        <begin position="1"/>
        <end position="17"/>
    </location>
</feature>
<name>A0A066WX93_COLSU</name>
<dbReference type="eggNOG" id="ENOG502T9PJ">
    <property type="taxonomic scope" value="Eukaryota"/>
</dbReference>
<dbReference type="HOGENOM" id="CLU_811363_0_0_1"/>
<comment type="caution">
    <text evidence="2">The sequence shown here is derived from an EMBL/GenBank/DDBJ whole genome shotgun (WGS) entry which is preliminary data.</text>
</comment>
<dbReference type="OrthoDB" id="4695420at2759"/>
<keyword evidence="3" id="KW-1185">Reference proteome</keyword>
<evidence type="ECO:0008006" key="4">
    <source>
        <dbReference type="Google" id="ProtNLM"/>
    </source>
</evidence>
<dbReference type="AlphaFoldDB" id="A0A066WX93"/>
<organism evidence="2 3">
    <name type="scientific">Colletotrichum sublineola</name>
    <name type="common">Sorghum anthracnose fungus</name>
    <dbReference type="NCBI Taxonomy" id="1173701"/>
    <lineage>
        <taxon>Eukaryota</taxon>
        <taxon>Fungi</taxon>
        <taxon>Dikarya</taxon>
        <taxon>Ascomycota</taxon>
        <taxon>Pezizomycotina</taxon>
        <taxon>Sordariomycetes</taxon>
        <taxon>Hypocreomycetidae</taxon>
        <taxon>Glomerellales</taxon>
        <taxon>Glomerellaceae</taxon>
        <taxon>Colletotrichum</taxon>
        <taxon>Colletotrichum graminicola species complex</taxon>
    </lineage>
</organism>
<proteinExistence type="predicted"/>
<accession>A0A066WX93</accession>
<keyword evidence="1" id="KW-0732">Signal</keyword>